<dbReference type="InterPro" id="IPR007919">
    <property type="entry name" value="UPF0220"/>
</dbReference>
<organism evidence="7">
    <name type="scientific">Chlamydomonas euryale</name>
    <dbReference type="NCBI Taxonomy" id="1486919"/>
    <lineage>
        <taxon>Eukaryota</taxon>
        <taxon>Viridiplantae</taxon>
        <taxon>Chlorophyta</taxon>
        <taxon>core chlorophytes</taxon>
        <taxon>Chlorophyceae</taxon>
        <taxon>CS clade</taxon>
        <taxon>Chlamydomonadales</taxon>
        <taxon>Chlamydomonadaceae</taxon>
        <taxon>Chlamydomonas</taxon>
    </lineage>
</organism>
<evidence type="ECO:0000313" key="7">
    <source>
        <dbReference type="EMBL" id="CAD8292099.1"/>
    </source>
</evidence>
<dbReference type="PANTHER" id="PTHR13180">
    <property type="entry name" value="SMALL MEMBRANE PROTEIN-RELATED"/>
    <property type="match status" value="1"/>
</dbReference>
<feature type="transmembrane region" description="Helical" evidence="6">
    <location>
        <begin position="17"/>
        <end position="38"/>
    </location>
</feature>
<evidence type="ECO:0000256" key="4">
    <source>
        <dbReference type="ARBA" id="ARBA00022989"/>
    </source>
</evidence>
<dbReference type="Pfam" id="PF05255">
    <property type="entry name" value="UPF0220"/>
    <property type="match status" value="1"/>
</dbReference>
<proteinExistence type="inferred from homology"/>
<feature type="transmembrane region" description="Helical" evidence="6">
    <location>
        <begin position="50"/>
        <end position="70"/>
    </location>
</feature>
<keyword evidence="3 6" id="KW-0812">Transmembrane</keyword>
<keyword evidence="5 6" id="KW-0472">Membrane</keyword>
<dbReference type="AlphaFoldDB" id="A0A7R9VEK8"/>
<gene>
    <name evidence="7" type="ORF">CEUR00632_LOCUS11291</name>
</gene>
<comment type="similarity">
    <text evidence="2">Belongs to the UPF0220 family.</text>
</comment>
<keyword evidence="4 6" id="KW-1133">Transmembrane helix</keyword>
<dbReference type="GO" id="GO:0016020">
    <property type="term" value="C:membrane"/>
    <property type="evidence" value="ECO:0007669"/>
    <property type="project" value="UniProtKB-SubCell"/>
</dbReference>
<feature type="transmembrane region" description="Helical" evidence="6">
    <location>
        <begin position="133"/>
        <end position="153"/>
    </location>
</feature>
<evidence type="ECO:0000256" key="3">
    <source>
        <dbReference type="ARBA" id="ARBA00022692"/>
    </source>
</evidence>
<accession>A0A7R9VEK8</accession>
<evidence type="ECO:0000256" key="2">
    <source>
        <dbReference type="ARBA" id="ARBA00005335"/>
    </source>
</evidence>
<reference evidence="7" key="1">
    <citation type="submission" date="2021-01" db="EMBL/GenBank/DDBJ databases">
        <authorList>
            <person name="Corre E."/>
            <person name="Pelletier E."/>
            <person name="Niang G."/>
            <person name="Scheremetjew M."/>
            <person name="Finn R."/>
            <person name="Kale V."/>
            <person name="Holt S."/>
            <person name="Cochrane G."/>
            <person name="Meng A."/>
            <person name="Brown T."/>
            <person name="Cohen L."/>
        </authorList>
    </citation>
    <scope>NUCLEOTIDE SEQUENCE</scope>
    <source>
        <strain evidence="7">CCMP219</strain>
    </source>
</reference>
<evidence type="ECO:0000256" key="1">
    <source>
        <dbReference type="ARBA" id="ARBA00004141"/>
    </source>
</evidence>
<dbReference type="EMBL" id="HBEC01024695">
    <property type="protein sequence ID" value="CAD8292099.1"/>
    <property type="molecule type" value="Transcribed_RNA"/>
</dbReference>
<sequence>MALRECWETTHEAMQPYSAFAGGAIFGAGWWIFGDALVYHAAVLGLPFSVAWLVPGVLATLAIVVMNSVSHEDVSGEGYGDDSTTCRSRVVLMLSYFLSMGAVAAAVALLVAEKHKSGDAGPDATPADMWMGASSVISVCLICASGLVTWLFHSSDNNGYSYMYM</sequence>
<feature type="transmembrane region" description="Helical" evidence="6">
    <location>
        <begin position="90"/>
        <end position="112"/>
    </location>
</feature>
<evidence type="ECO:0000256" key="6">
    <source>
        <dbReference type="SAM" id="Phobius"/>
    </source>
</evidence>
<protein>
    <recommendedName>
        <fullName evidence="8">Transmembrane protein 50A</fullName>
    </recommendedName>
</protein>
<evidence type="ECO:0000256" key="5">
    <source>
        <dbReference type="ARBA" id="ARBA00023136"/>
    </source>
</evidence>
<name>A0A7R9VEK8_9CHLO</name>
<evidence type="ECO:0008006" key="8">
    <source>
        <dbReference type="Google" id="ProtNLM"/>
    </source>
</evidence>
<comment type="subcellular location">
    <subcellularLocation>
        <location evidence="1">Membrane</location>
        <topology evidence="1">Multi-pass membrane protein</topology>
    </subcellularLocation>
</comment>